<evidence type="ECO:0000256" key="8">
    <source>
        <dbReference type="ARBA" id="ARBA00022806"/>
    </source>
</evidence>
<dbReference type="GO" id="GO:0003724">
    <property type="term" value="F:RNA helicase activity"/>
    <property type="evidence" value="ECO:0007669"/>
    <property type="project" value="UniProtKB-EC"/>
</dbReference>
<dbReference type="GO" id="GO:0004523">
    <property type="term" value="F:RNA-DNA hybrid ribonuclease activity"/>
    <property type="evidence" value="ECO:0007669"/>
    <property type="project" value="InterPro"/>
</dbReference>
<dbReference type="Proteomes" id="UP000604046">
    <property type="component" value="Unassembled WGS sequence"/>
</dbReference>
<evidence type="ECO:0000256" key="5">
    <source>
        <dbReference type="ARBA" id="ARBA00022552"/>
    </source>
</evidence>
<dbReference type="SMART" id="SM00487">
    <property type="entry name" value="DEXDc"/>
    <property type="match status" value="1"/>
</dbReference>
<name>A0A812JCQ1_9DINO</name>
<evidence type="ECO:0000256" key="3">
    <source>
        <dbReference type="ARBA" id="ARBA00012552"/>
    </source>
</evidence>
<dbReference type="InterPro" id="IPR044742">
    <property type="entry name" value="DEAD/DEAH_RhlB"/>
</dbReference>
<keyword evidence="4" id="KW-0690">Ribosome biogenesis</keyword>
<dbReference type="SMART" id="SM00490">
    <property type="entry name" value="HELICc"/>
    <property type="match status" value="1"/>
</dbReference>
<keyword evidence="9" id="KW-0067">ATP-binding</keyword>
<dbReference type="PROSITE" id="PS51194">
    <property type="entry name" value="HELICASE_CTER"/>
    <property type="match status" value="1"/>
</dbReference>
<dbReference type="GO" id="GO:0003676">
    <property type="term" value="F:nucleic acid binding"/>
    <property type="evidence" value="ECO:0007669"/>
    <property type="project" value="InterPro"/>
</dbReference>
<dbReference type="GO" id="GO:0005524">
    <property type="term" value="F:ATP binding"/>
    <property type="evidence" value="ECO:0007669"/>
    <property type="project" value="UniProtKB-KW"/>
</dbReference>
<dbReference type="OrthoDB" id="196131at2759"/>
<reference evidence="16" key="1">
    <citation type="submission" date="2021-02" db="EMBL/GenBank/DDBJ databases">
        <authorList>
            <person name="Dougan E. K."/>
            <person name="Rhodes N."/>
            <person name="Thang M."/>
            <person name="Chan C."/>
        </authorList>
    </citation>
    <scope>NUCLEOTIDE SEQUENCE</scope>
</reference>
<evidence type="ECO:0000256" key="11">
    <source>
        <dbReference type="ARBA" id="ARBA00037449"/>
    </source>
</evidence>
<accession>A0A812JCQ1</accession>
<comment type="similarity">
    <text evidence="2">Belongs to the DEAD box helicase family. DDX5/DBP2 subfamily.</text>
</comment>
<evidence type="ECO:0000259" key="15">
    <source>
        <dbReference type="PROSITE" id="PS51194"/>
    </source>
</evidence>
<protein>
    <recommendedName>
        <fullName evidence="3">RNA helicase</fullName>
        <ecNumber evidence="3">3.6.4.13</ecNumber>
    </recommendedName>
</protein>
<feature type="domain" description="RNase H type-1" evidence="13">
    <location>
        <begin position="1268"/>
        <end position="1413"/>
    </location>
</feature>
<feature type="region of interest" description="Disordered" evidence="12">
    <location>
        <begin position="509"/>
        <end position="550"/>
    </location>
</feature>
<dbReference type="InterPro" id="IPR000629">
    <property type="entry name" value="RNA-helicase_DEAD-box_CS"/>
</dbReference>
<comment type="caution">
    <text evidence="16">The sequence shown here is derived from an EMBL/GenBank/DDBJ whole genome shotgun (WGS) entry which is preliminary data.</text>
</comment>
<evidence type="ECO:0000256" key="6">
    <source>
        <dbReference type="ARBA" id="ARBA00022741"/>
    </source>
</evidence>
<comment type="function">
    <text evidence="11">ATP-dependent RNA helicase required for 60S ribosomal subunit synthesis. Involved in efficient pre-rRNA processing, predominantly at site A3, which is necessary for the normal formation of 25S and 5.8S rRNAs.</text>
</comment>
<feature type="compositionally biased region" description="Polar residues" evidence="12">
    <location>
        <begin position="513"/>
        <end position="525"/>
    </location>
</feature>
<keyword evidence="6" id="KW-0547">Nucleotide-binding</keyword>
<dbReference type="InterPro" id="IPR012337">
    <property type="entry name" value="RNaseH-like_sf"/>
</dbReference>
<dbReference type="SUPFAM" id="SSF52540">
    <property type="entry name" value="P-loop containing nucleoside triphosphate hydrolases"/>
    <property type="match status" value="1"/>
</dbReference>
<dbReference type="CDD" id="cd18787">
    <property type="entry name" value="SF2_C_DEAD"/>
    <property type="match status" value="1"/>
</dbReference>
<dbReference type="EC" id="3.6.4.13" evidence="3"/>
<evidence type="ECO:0000256" key="2">
    <source>
        <dbReference type="ARBA" id="ARBA00009334"/>
    </source>
</evidence>
<keyword evidence="10" id="KW-0539">Nucleus</keyword>
<evidence type="ECO:0000259" key="14">
    <source>
        <dbReference type="PROSITE" id="PS51192"/>
    </source>
</evidence>
<dbReference type="EMBL" id="CAJNDS010000413">
    <property type="protein sequence ID" value="CAE7203667.1"/>
    <property type="molecule type" value="Genomic_DNA"/>
</dbReference>
<evidence type="ECO:0000256" key="4">
    <source>
        <dbReference type="ARBA" id="ARBA00022517"/>
    </source>
</evidence>
<evidence type="ECO:0000256" key="1">
    <source>
        <dbReference type="ARBA" id="ARBA00004604"/>
    </source>
</evidence>
<proteinExistence type="inferred from homology"/>
<dbReference type="Pfam" id="PF00270">
    <property type="entry name" value="DEAD"/>
    <property type="match status" value="1"/>
</dbReference>
<feature type="compositionally biased region" description="Low complexity" evidence="12">
    <location>
        <begin position="534"/>
        <end position="546"/>
    </location>
</feature>
<sequence length="1431" mass="152510">MPPNVLARMSEMPSRAEMHEAPTGAAAVPQASPDVQVEVRGSGHLPSAWRTWEEVTFPPRVRAPLVSAGFPAPTAIQQHSWPILTAGRDLIGVAKTGSGKTLAFLLPIFARLLESKADLRGPPAALVLAPTRELACQIEVEAKRFGATAGMRAACLYGGAPKGPQLAELRQRPQLLVATPGRLNDLLEPPPGLSVAVDVKSVRYLVLDEADRMLDMGFEPQIRKIIAGLPQDRQTVMFTATWPLSIRRLAADFLRDAAEVRAGEVDELRVNPDITQHVVFCSDMRDKEEWLDKILRESGSDQAIVFVNTKRMCEVVSLRTPNSMAIHGDKDQRERDLALGHFKSGSVRVLVATDVAARGLDIKAVKVVVNFDPPNREEDYVHRVGRTGRAGQKGLAWTLLTNEDGAAARSIAAWPRGIGVPADLGLVDGLCCDTLYPGAHSKFPFAQDNNGVVVQPVQATLQGYRHVLFWLRPALGRNSFFLHLACAGGAVEGGHVARTFAAAETIAQAQEQGKNQTPTTTSRLQTLPTPPKPAAVAAPVVSSLPEESPPPPSDLMVALLKSRDTLPAEVRALLDAQASTEHRVAAKMLHKYVALKTAAERGLADVQRARAHYAQEWGTYLSALGDLLQQQMVEKQTAMEEFRQTEDRWRLQLATATKSLAQASGATTGIVDLEADGAELPEPDMVIDVDAEDATKPLTAEALTDKEAGLLESLKKASHSADSEIQELKAHLDARVDVVSQNSPRTFAIASVLSKTTSANGWRRQSGFAGNTRSGWKLLAYGARLSTLQIRDARKNRRLGHFLTYGPSPGMCPSCGLDVTQKSSGEPPAVCVLGMTQPPSALQVITPFRGLVEPLLSPFVETRLPPLPLCESERLHFQNMCIPAEVGSDIEIGPLSSLAVCSSDPLAVSLTLKPANAFPEAARASPTQLDSLSVATRPSITHCAGSADAVSLTAPQAPRAILQQAIKSGLLSPGFSYLPPLQTVQGGSLSTLADGFPDAEAGLLPRIIPAALGRESILDLQAHAALATVFPAWLSTPCETEGELAVFDPIRQMTSFAYTRKQSLGEVLSTVVERAPFAIASLRFISPLPSFPSLQIVLTPSGLPADMYALPIDGRPAFPSVCTVNVAAGGICSQVADDPTQLHSLQLRALPPTASDVQAAQSGPTGASSYSDARLGLPATSRIATPQGRCRISACFAKTDEPCILQLADCIPQPKPGLATGVVPGMLDELLSGHKLASLHTEVPALRRLDDSMRAAWNSLPPWQPCEALEALFLYTDGSWDPHSKCAAWAVVCVARQKGEPRRVGCASGICCDLDDLDMNAYRAECEALLHARSIGLTCRPVPVIIASDCSSALGSTHGQSVSPASDWISETAISLMFAGAAHGQHTQSIWIPAHEACFLNGLADALAHAGATGGTLLSIRTHTHTPAGGS</sequence>
<dbReference type="InterPro" id="IPR011545">
    <property type="entry name" value="DEAD/DEAH_box_helicase_dom"/>
</dbReference>
<dbReference type="InterPro" id="IPR036397">
    <property type="entry name" value="RNaseH_sf"/>
</dbReference>
<evidence type="ECO:0000256" key="12">
    <source>
        <dbReference type="SAM" id="MobiDB-lite"/>
    </source>
</evidence>
<feature type="domain" description="Helicase C-terminal" evidence="15">
    <location>
        <begin position="286"/>
        <end position="430"/>
    </location>
</feature>
<keyword evidence="17" id="KW-1185">Reference proteome</keyword>
<organism evidence="16 17">
    <name type="scientific">Symbiodinium natans</name>
    <dbReference type="NCBI Taxonomy" id="878477"/>
    <lineage>
        <taxon>Eukaryota</taxon>
        <taxon>Sar</taxon>
        <taxon>Alveolata</taxon>
        <taxon>Dinophyceae</taxon>
        <taxon>Suessiales</taxon>
        <taxon>Symbiodiniaceae</taxon>
        <taxon>Symbiodinium</taxon>
    </lineage>
</organism>
<dbReference type="InterPro" id="IPR001650">
    <property type="entry name" value="Helicase_C-like"/>
</dbReference>
<feature type="domain" description="Helicase ATP-binding" evidence="14">
    <location>
        <begin position="81"/>
        <end position="260"/>
    </location>
</feature>
<dbReference type="PANTHER" id="PTHR47958">
    <property type="entry name" value="ATP-DEPENDENT RNA HELICASE DBP3"/>
    <property type="match status" value="1"/>
</dbReference>
<keyword evidence="8" id="KW-0347">Helicase</keyword>
<dbReference type="SUPFAM" id="SSF53098">
    <property type="entry name" value="Ribonuclease H-like"/>
    <property type="match status" value="1"/>
</dbReference>
<evidence type="ECO:0000256" key="7">
    <source>
        <dbReference type="ARBA" id="ARBA00022801"/>
    </source>
</evidence>
<comment type="subcellular location">
    <subcellularLocation>
        <location evidence="1">Nucleus</location>
        <location evidence="1">Nucleolus</location>
    </subcellularLocation>
</comment>
<dbReference type="PROSITE" id="PS50879">
    <property type="entry name" value="RNASE_H_1"/>
    <property type="match status" value="1"/>
</dbReference>
<dbReference type="Gene3D" id="3.30.420.10">
    <property type="entry name" value="Ribonuclease H-like superfamily/Ribonuclease H"/>
    <property type="match status" value="1"/>
</dbReference>
<keyword evidence="7" id="KW-0378">Hydrolase</keyword>
<evidence type="ECO:0000256" key="10">
    <source>
        <dbReference type="ARBA" id="ARBA00023242"/>
    </source>
</evidence>
<evidence type="ECO:0000259" key="13">
    <source>
        <dbReference type="PROSITE" id="PS50879"/>
    </source>
</evidence>
<feature type="region of interest" description="Disordered" evidence="12">
    <location>
        <begin position="1"/>
        <end position="30"/>
    </location>
</feature>
<dbReference type="InterPro" id="IPR002156">
    <property type="entry name" value="RNaseH_domain"/>
</dbReference>
<evidence type="ECO:0000313" key="17">
    <source>
        <dbReference type="Proteomes" id="UP000604046"/>
    </source>
</evidence>
<dbReference type="CDD" id="cd00268">
    <property type="entry name" value="DEADc"/>
    <property type="match status" value="1"/>
</dbReference>
<evidence type="ECO:0000313" key="16">
    <source>
        <dbReference type="EMBL" id="CAE7203667.1"/>
    </source>
</evidence>
<keyword evidence="5" id="KW-0698">rRNA processing</keyword>
<dbReference type="Pfam" id="PF00271">
    <property type="entry name" value="Helicase_C"/>
    <property type="match status" value="1"/>
</dbReference>
<gene>
    <name evidence="16" type="primary">RH40</name>
    <name evidence="16" type="ORF">SNAT2548_LOCUS6265</name>
</gene>
<dbReference type="InterPro" id="IPR027417">
    <property type="entry name" value="P-loop_NTPase"/>
</dbReference>
<dbReference type="Gene3D" id="3.40.50.300">
    <property type="entry name" value="P-loop containing nucleotide triphosphate hydrolases"/>
    <property type="match status" value="2"/>
</dbReference>
<dbReference type="InterPro" id="IPR014001">
    <property type="entry name" value="Helicase_ATP-bd"/>
</dbReference>
<dbReference type="PROSITE" id="PS00039">
    <property type="entry name" value="DEAD_ATP_HELICASE"/>
    <property type="match status" value="1"/>
</dbReference>
<dbReference type="PROSITE" id="PS51192">
    <property type="entry name" value="HELICASE_ATP_BIND_1"/>
    <property type="match status" value="1"/>
</dbReference>
<evidence type="ECO:0000256" key="9">
    <source>
        <dbReference type="ARBA" id="ARBA00022840"/>
    </source>
</evidence>